<dbReference type="OrthoDB" id="9993944at2"/>
<dbReference type="RefSeq" id="WP_132321970.1">
    <property type="nucleotide sequence ID" value="NZ_FWZT01000017.1"/>
</dbReference>
<dbReference type="EMBL" id="FWZT01000017">
    <property type="protein sequence ID" value="SMF55526.1"/>
    <property type="molecule type" value="Genomic_DNA"/>
</dbReference>
<keyword evidence="2" id="KW-1185">Reference proteome</keyword>
<name>A0A1Y6CDC5_9BACT</name>
<protein>
    <submittedName>
        <fullName evidence="1">Uncharacterized protein</fullName>
    </submittedName>
</protein>
<evidence type="ECO:0000313" key="1">
    <source>
        <dbReference type="EMBL" id="SMF55526.1"/>
    </source>
</evidence>
<dbReference type="STRING" id="1513793.SAMN06296036_117131"/>
<gene>
    <name evidence="1" type="ORF">SAMN06296036_117131</name>
</gene>
<evidence type="ECO:0000313" key="2">
    <source>
        <dbReference type="Proteomes" id="UP000192907"/>
    </source>
</evidence>
<proteinExistence type="predicted"/>
<dbReference type="Proteomes" id="UP000192907">
    <property type="component" value="Unassembled WGS sequence"/>
</dbReference>
<sequence length="353" mass="38796">MNHLQVFVSACFIAWSSAAWGHDFEVLFPYSLGRDAMDFDSKFSVSAEARTFLVDGGVESVGTESITYDRSLIAHSRVVTNAPITDRLAIRAVISVVGTFRKVEGAEEPRTIKEELFYDAKPRLEVTFFTQNSLEVFGGVNYRLTSSFESKTESSEFITTEKYSGATMNYPHFGFVKRTGSFQGGFTFQQGAEKARSVEKTNDIDTSTLNLEDRIQDPTTLSIFTRTSIGKYGVYGEFSAVQAGEGGNKSDDGASVEEDYIKLTFQVTVPTPFFDVENTLIYKTLSYADSRNVTLKTIPQTGLHINLKRQVLGFDVYGGILFGYGSDGQSIDEFNANYTMNAAGAAAGAAISF</sequence>
<organism evidence="1 2">
    <name type="scientific">Pseudobacteriovorax antillogorgiicola</name>
    <dbReference type="NCBI Taxonomy" id="1513793"/>
    <lineage>
        <taxon>Bacteria</taxon>
        <taxon>Pseudomonadati</taxon>
        <taxon>Bdellovibrionota</taxon>
        <taxon>Oligoflexia</taxon>
        <taxon>Oligoflexales</taxon>
        <taxon>Pseudobacteriovoracaceae</taxon>
        <taxon>Pseudobacteriovorax</taxon>
    </lineage>
</organism>
<reference evidence="2" key="1">
    <citation type="submission" date="2017-04" db="EMBL/GenBank/DDBJ databases">
        <authorList>
            <person name="Varghese N."/>
            <person name="Submissions S."/>
        </authorList>
    </citation>
    <scope>NUCLEOTIDE SEQUENCE [LARGE SCALE GENOMIC DNA]</scope>
    <source>
        <strain evidence="2">RKEM611</strain>
    </source>
</reference>
<accession>A0A1Y6CDC5</accession>
<dbReference type="AlphaFoldDB" id="A0A1Y6CDC5"/>